<feature type="domain" description="SLC41A/MgtE integral membrane" evidence="10">
    <location>
        <begin position="57"/>
        <end position="189"/>
    </location>
</feature>
<keyword evidence="6 9" id="KW-1133">Transmembrane helix</keyword>
<dbReference type="EMBL" id="EF583999">
    <property type="protein sequence ID" value="ABQ76074.1"/>
    <property type="molecule type" value="Genomic_DNA"/>
</dbReference>
<sequence>MLDIIATDVTVRDAAREAYREAIPALLASLIGGLLAGVVLGGMRSELRAVPGLLVLVPALLATRGNVYGSLGARISTGLHQGLIEPRLRGVDTRLTAAATAALMNGLAASVFAAIAVFLILTILETSVASVLILIAIALLAGLLSGGVLIITVITAVIIGYRRGYNPDALVGPLVTTTGDVFGMLFLLAAVRLVSAIGGVS</sequence>
<comment type="subcellular location">
    <subcellularLocation>
        <location evidence="1">Membrane</location>
        <topology evidence="1">Multi-pass membrane protein</topology>
    </subcellularLocation>
</comment>
<evidence type="ECO:0000256" key="4">
    <source>
        <dbReference type="ARBA" id="ARBA00022692"/>
    </source>
</evidence>
<keyword evidence="3" id="KW-0813">Transport</keyword>
<dbReference type="PANTHER" id="PTHR16228">
    <property type="entry name" value="DIVALENT CATION TRANSPORTER SOLUTE CARRIER FAMILY 41"/>
    <property type="match status" value="1"/>
</dbReference>
<evidence type="ECO:0000256" key="1">
    <source>
        <dbReference type="ARBA" id="ARBA00004141"/>
    </source>
</evidence>
<evidence type="ECO:0000313" key="11">
    <source>
        <dbReference type="EMBL" id="ABQ76074.1"/>
    </source>
</evidence>
<dbReference type="Gene3D" id="1.10.357.20">
    <property type="entry name" value="SLC41 divalent cation transporters, integral membrane domain"/>
    <property type="match status" value="1"/>
</dbReference>
<dbReference type="SUPFAM" id="SSF161093">
    <property type="entry name" value="MgtE membrane domain-like"/>
    <property type="match status" value="1"/>
</dbReference>
<feature type="transmembrane region" description="Helical" evidence="9">
    <location>
        <begin position="95"/>
        <end position="124"/>
    </location>
</feature>
<evidence type="ECO:0000256" key="9">
    <source>
        <dbReference type="SAM" id="Phobius"/>
    </source>
</evidence>
<dbReference type="Pfam" id="PF01769">
    <property type="entry name" value="MgtE"/>
    <property type="match status" value="1"/>
</dbReference>
<evidence type="ECO:0000256" key="3">
    <source>
        <dbReference type="ARBA" id="ARBA00022448"/>
    </source>
</evidence>
<evidence type="ECO:0000256" key="5">
    <source>
        <dbReference type="ARBA" id="ARBA00022842"/>
    </source>
</evidence>
<comment type="similarity">
    <text evidence="2">Belongs to the SLC41A transporter family.</text>
</comment>
<feature type="transmembrane region" description="Helical" evidence="9">
    <location>
        <begin position="131"/>
        <end position="161"/>
    </location>
</feature>
<name>A5YSW7_9EURY</name>
<organism evidence="11">
    <name type="scientific">uncultured haloarchaeon</name>
    <dbReference type="NCBI Taxonomy" id="160804"/>
    <lineage>
        <taxon>Archaea</taxon>
        <taxon>Methanobacteriati</taxon>
        <taxon>Methanobacteriota</taxon>
        <taxon>Stenosarchaea group</taxon>
        <taxon>Halobacteria</taxon>
        <taxon>Halobacteriales</taxon>
        <taxon>Halobacteriaceae</taxon>
        <taxon>environmental samples</taxon>
    </lineage>
</organism>
<protein>
    <submittedName>
        <fullName evidence="11">Divalent cation transporter, subunit I, MgtE family protein</fullName>
    </submittedName>
</protein>
<feature type="transmembrane region" description="Helical" evidence="9">
    <location>
        <begin position="22"/>
        <end position="41"/>
    </location>
</feature>
<keyword evidence="7" id="KW-0406">Ion transport</keyword>
<keyword evidence="4 9" id="KW-0812">Transmembrane</keyword>
<dbReference type="InterPro" id="IPR045349">
    <property type="entry name" value="SLC41A1-3"/>
</dbReference>
<evidence type="ECO:0000256" key="2">
    <source>
        <dbReference type="ARBA" id="ARBA00009749"/>
    </source>
</evidence>
<accession>A5YSW7</accession>
<keyword evidence="5" id="KW-0460">Magnesium</keyword>
<dbReference type="AlphaFoldDB" id="A5YSW7"/>
<dbReference type="InterPro" id="IPR006667">
    <property type="entry name" value="SLC41_membr_dom"/>
</dbReference>
<evidence type="ECO:0000256" key="7">
    <source>
        <dbReference type="ARBA" id="ARBA00023065"/>
    </source>
</evidence>
<evidence type="ECO:0000256" key="8">
    <source>
        <dbReference type="ARBA" id="ARBA00023136"/>
    </source>
</evidence>
<reference evidence="11" key="1">
    <citation type="journal article" date="2007" name="ISME J.">
        <title>Genomic plasticity in prokaryotes: the case of the square haloarchaeon.</title>
        <authorList>
            <person name="Cuadros-Orellana S."/>
            <person name="Martin-Cuadrado A.B."/>
            <person name="Legault B."/>
            <person name="D'Auria G."/>
            <person name="Zhaxybayeva O."/>
            <person name="Papke R.T."/>
            <person name="Rodriguez-Valera F."/>
        </authorList>
    </citation>
    <scope>NUCLEOTIDE SEQUENCE</scope>
</reference>
<evidence type="ECO:0000259" key="10">
    <source>
        <dbReference type="Pfam" id="PF01769"/>
    </source>
</evidence>
<dbReference type="PANTHER" id="PTHR16228:SF7">
    <property type="entry name" value="SLC41A_MGTE INTEGRAL MEMBRANE DOMAIN-CONTAINING PROTEIN"/>
    <property type="match status" value="1"/>
</dbReference>
<dbReference type="GO" id="GO:0016020">
    <property type="term" value="C:membrane"/>
    <property type="evidence" value="ECO:0007669"/>
    <property type="project" value="UniProtKB-SubCell"/>
</dbReference>
<dbReference type="GO" id="GO:0008324">
    <property type="term" value="F:monoatomic cation transmembrane transporter activity"/>
    <property type="evidence" value="ECO:0007669"/>
    <property type="project" value="InterPro"/>
</dbReference>
<keyword evidence="8 9" id="KW-0472">Membrane</keyword>
<proteinExistence type="inferred from homology"/>
<evidence type="ECO:0000256" key="6">
    <source>
        <dbReference type="ARBA" id="ARBA00022989"/>
    </source>
</evidence>
<dbReference type="InterPro" id="IPR036739">
    <property type="entry name" value="SLC41_membr_dom_sf"/>
</dbReference>